<evidence type="ECO:0000313" key="2">
    <source>
        <dbReference type="EMBL" id="ADI35991.1"/>
    </source>
</evidence>
<dbReference type="HOGENOM" id="CLU_074757_1_0_2"/>
<protein>
    <recommendedName>
        <fullName evidence="1">UPF0280 protein Mvol_0331</fullName>
    </recommendedName>
</protein>
<gene>
    <name evidence="2" type="ordered locus">Mvol_0331</name>
</gene>
<dbReference type="eggNOG" id="arCOG04376">
    <property type="taxonomic scope" value="Archaea"/>
</dbReference>
<evidence type="ECO:0000313" key="3">
    <source>
        <dbReference type="Proteomes" id="UP000007722"/>
    </source>
</evidence>
<dbReference type="EMBL" id="CP002057">
    <property type="protein sequence ID" value="ADI35991.1"/>
    <property type="molecule type" value="Genomic_DNA"/>
</dbReference>
<dbReference type="InterPro" id="IPR003374">
    <property type="entry name" value="ApbE-like_sf"/>
</dbReference>
<dbReference type="HAMAP" id="MF_01079">
    <property type="entry name" value="UPF0280"/>
    <property type="match status" value="1"/>
</dbReference>
<dbReference type="InterPro" id="IPR037456">
    <property type="entry name" value="MA1715-like"/>
</dbReference>
<organism evidence="2 3">
    <name type="scientific">Methanococcus voltae (strain ATCC BAA-1334 / A3)</name>
    <dbReference type="NCBI Taxonomy" id="456320"/>
    <lineage>
        <taxon>Archaea</taxon>
        <taxon>Methanobacteriati</taxon>
        <taxon>Methanobacteriota</taxon>
        <taxon>Methanomada group</taxon>
        <taxon>Methanococci</taxon>
        <taxon>Methanococcales</taxon>
        <taxon>Methanococcaceae</taxon>
        <taxon>Methanococcus</taxon>
    </lineage>
</organism>
<proteinExistence type="inferred from homology"/>
<keyword evidence="2" id="KW-0449">Lipoprotein</keyword>
<dbReference type="SUPFAM" id="SSF143631">
    <property type="entry name" value="ApbE-like"/>
    <property type="match status" value="1"/>
</dbReference>
<name>D7DS81_METV3</name>
<dbReference type="AlphaFoldDB" id="D7DS81"/>
<dbReference type="STRING" id="456320.Mvol_0331"/>
<dbReference type="NCBIfam" id="NF003321">
    <property type="entry name" value="PRK04334.1-1"/>
    <property type="match status" value="1"/>
</dbReference>
<dbReference type="InParanoid" id="D7DS81"/>
<sequence>MIKSNLNEFKEKFTAKLSIKETNILLKFKNGNVNNKINNKNNQFVKIAKDTIIKNRSILENYILKNPLFLTSYEPLNLNQMDNSIFNIKRNEDEIPNIITNMIEAGKNANVGPMASVAGTFSQLVVEELIKNDCINPVAENGGDIYLKQNGKPCDNEDTVIGLYAGKSNISGHLGFKLKKETLKKGYGVCTSSGTVGHSVSLGNADAVVVFARNAYIADAAATSIGNYAKGTPEEAISKCLERADEIDKIDGVFIAMGENVGIRGKLPKLVSTDKKETYNTTFELI</sequence>
<reference evidence="2 3" key="1">
    <citation type="submission" date="2010-05" db="EMBL/GenBank/DDBJ databases">
        <title>Complete sequence of Methanococcus voltae A3.</title>
        <authorList>
            <consortium name="US DOE Joint Genome Institute"/>
            <person name="Lucas S."/>
            <person name="Copeland A."/>
            <person name="Lapidus A."/>
            <person name="Cheng J.-F."/>
            <person name="Bruce D."/>
            <person name="Goodwin L."/>
            <person name="Pitluck S."/>
            <person name="Lowry S."/>
            <person name="Clum A."/>
            <person name="Land M."/>
            <person name="Hauser L."/>
            <person name="Kyrpides N."/>
            <person name="Mikhailova N."/>
            <person name="Whitman W.B."/>
            <person name="Woyke T."/>
        </authorList>
    </citation>
    <scope>NUCLEOTIDE SEQUENCE [LARGE SCALE GENOMIC DNA]</scope>
    <source>
        <strain evidence="3">ATCC BAA-1334 / A3</strain>
    </source>
</reference>
<evidence type="ECO:0000256" key="1">
    <source>
        <dbReference type="HAMAP-Rule" id="MF_01079"/>
    </source>
</evidence>
<dbReference type="PIRSF" id="PIRSF006421">
    <property type="entry name" value="UCP006421"/>
    <property type="match status" value="1"/>
</dbReference>
<dbReference type="OrthoDB" id="50299at2157"/>
<comment type="similarity">
    <text evidence="1">Belongs to the UPF0280 family.</text>
</comment>
<dbReference type="Proteomes" id="UP000007722">
    <property type="component" value="Chromosome"/>
</dbReference>
<accession>D7DS81</accession>
<dbReference type="KEGG" id="mvo:Mvol_0331"/>
<dbReference type="InterPro" id="IPR007183">
    <property type="entry name" value="UPF0280"/>
</dbReference>
<dbReference type="Gene3D" id="3.10.520.10">
    <property type="entry name" value="ApbE-like domains"/>
    <property type="match status" value="1"/>
</dbReference>
<keyword evidence="3" id="KW-1185">Reference proteome</keyword>